<organism evidence="3 4">
    <name type="scientific">Kaistia nematophila</name>
    <dbReference type="NCBI Taxonomy" id="2994654"/>
    <lineage>
        <taxon>Bacteria</taxon>
        <taxon>Pseudomonadati</taxon>
        <taxon>Pseudomonadota</taxon>
        <taxon>Alphaproteobacteria</taxon>
        <taxon>Hyphomicrobiales</taxon>
        <taxon>Kaistiaceae</taxon>
        <taxon>Kaistia</taxon>
    </lineage>
</organism>
<keyword evidence="4" id="KW-1185">Reference proteome</keyword>
<comment type="similarity">
    <text evidence="1 2">Belongs to the CutC family.</text>
</comment>
<evidence type="ECO:0000313" key="3">
    <source>
        <dbReference type="EMBL" id="MCX5569517.1"/>
    </source>
</evidence>
<dbReference type="InterPro" id="IPR005627">
    <property type="entry name" value="CutC-like"/>
</dbReference>
<keyword evidence="2" id="KW-0963">Cytoplasm</keyword>
<evidence type="ECO:0000256" key="1">
    <source>
        <dbReference type="ARBA" id="ARBA00007768"/>
    </source>
</evidence>
<protein>
    <recommendedName>
        <fullName evidence="2">PF03932 family protein CutC</fullName>
    </recommendedName>
</protein>
<dbReference type="RefSeq" id="WP_266338482.1">
    <property type="nucleotide sequence ID" value="NZ_JAPKNK010000003.1"/>
</dbReference>
<dbReference type="SUPFAM" id="SSF110395">
    <property type="entry name" value="CutC-like"/>
    <property type="match status" value="1"/>
</dbReference>
<evidence type="ECO:0000256" key="2">
    <source>
        <dbReference type="HAMAP-Rule" id="MF_00795"/>
    </source>
</evidence>
<comment type="subcellular location">
    <subcellularLocation>
        <location evidence="2">Cytoplasm</location>
    </subcellularLocation>
</comment>
<gene>
    <name evidence="2" type="primary">cutC</name>
    <name evidence="3" type="ORF">OSH07_09975</name>
</gene>
<sequence>MKIQLEICVDTPDGLAAAIKGGADRIELCSALSIGGLTPSPGLMRIAARAGVPTYAMIRPREGDFVFSPGELDQMRRDIDAVRAAGLAGVVLGASEPRGKLDAEALFHLRSHAEGMGATLHRAFDLVPEPFEALELAIALGFERILTSGRERKAMDGVPLLAELVQRAGERLAIMPGSGVRPENVAHILDRTGAREIHASCRTGSQTVAPEAVALGFANTPRIDVTAEESVAKMVEILRVFEIPPSG</sequence>
<dbReference type="HAMAP" id="MF_00795">
    <property type="entry name" value="CutC"/>
    <property type="match status" value="1"/>
</dbReference>
<dbReference type="InterPro" id="IPR036822">
    <property type="entry name" value="CutC-like_dom_sf"/>
</dbReference>
<comment type="caution">
    <text evidence="3">The sequence shown here is derived from an EMBL/GenBank/DDBJ whole genome shotgun (WGS) entry which is preliminary data.</text>
</comment>
<dbReference type="EMBL" id="JAPKNK010000003">
    <property type="protein sequence ID" value="MCX5569517.1"/>
    <property type="molecule type" value="Genomic_DNA"/>
</dbReference>
<dbReference type="GO" id="GO:0005507">
    <property type="term" value="F:copper ion binding"/>
    <property type="evidence" value="ECO:0007669"/>
    <property type="project" value="TreeGrafter"/>
</dbReference>
<name>A0A9X3E176_9HYPH</name>
<dbReference type="Proteomes" id="UP001144805">
    <property type="component" value="Unassembled WGS sequence"/>
</dbReference>
<dbReference type="AlphaFoldDB" id="A0A9X3E176"/>
<evidence type="ECO:0000313" key="4">
    <source>
        <dbReference type="Proteomes" id="UP001144805"/>
    </source>
</evidence>
<dbReference type="PANTHER" id="PTHR12598">
    <property type="entry name" value="COPPER HOMEOSTASIS PROTEIN CUTC"/>
    <property type="match status" value="1"/>
</dbReference>
<dbReference type="Gene3D" id="3.20.20.380">
    <property type="entry name" value="Copper homeostasis (CutC) domain"/>
    <property type="match status" value="1"/>
</dbReference>
<proteinExistence type="inferred from homology"/>
<dbReference type="GO" id="GO:0005737">
    <property type="term" value="C:cytoplasm"/>
    <property type="evidence" value="ECO:0007669"/>
    <property type="project" value="UniProtKB-SubCell"/>
</dbReference>
<reference evidence="3" key="1">
    <citation type="submission" date="2022-11" db="EMBL/GenBank/DDBJ databases">
        <title>Biodiversity and phylogenetic relationships of bacteria.</title>
        <authorList>
            <person name="Machado R.A.R."/>
            <person name="Bhat A."/>
            <person name="Loulou A."/>
            <person name="Kallel S."/>
        </authorList>
    </citation>
    <scope>NUCLEOTIDE SEQUENCE</scope>
    <source>
        <strain evidence="3">K-TC2</strain>
    </source>
</reference>
<dbReference type="Pfam" id="PF03932">
    <property type="entry name" value="CutC"/>
    <property type="match status" value="1"/>
</dbReference>
<dbReference type="PANTHER" id="PTHR12598:SF0">
    <property type="entry name" value="COPPER HOMEOSTASIS PROTEIN CUTC HOMOLOG"/>
    <property type="match status" value="1"/>
</dbReference>
<accession>A0A9X3E176</accession>
<comment type="caution">
    <text evidence="2">Once thought to be involved in copper homeostasis, experiments in E.coli have shown this is not the case.</text>
</comment>